<dbReference type="PANTHER" id="PTHR43649">
    <property type="entry name" value="ARABINOSE-BINDING PROTEIN-RELATED"/>
    <property type="match status" value="1"/>
</dbReference>
<dbReference type="PROSITE" id="PS51257">
    <property type="entry name" value="PROKAR_LIPOPROTEIN"/>
    <property type="match status" value="1"/>
</dbReference>
<keyword evidence="5" id="KW-0449">Lipoprotein</keyword>
<dbReference type="AlphaFoldDB" id="A0A1I2GUI9"/>
<protein>
    <submittedName>
        <fullName evidence="7">Putative aldouronate transport system substrate-binding protein</fullName>
    </submittedName>
</protein>
<evidence type="ECO:0000313" key="8">
    <source>
        <dbReference type="Proteomes" id="UP000183410"/>
    </source>
</evidence>
<organism evidence="7 8">
    <name type="scientific">Paenibacillus algorifonticola</name>
    <dbReference type="NCBI Taxonomy" id="684063"/>
    <lineage>
        <taxon>Bacteria</taxon>
        <taxon>Bacillati</taxon>
        <taxon>Bacillota</taxon>
        <taxon>Bacilli</taxon>
        <taxon>Bacillales</taxon>
        <taxon>Paenibacillaceae</taxon>
        <taxon>Paenibacillus</taxon>
    </lineage>
</organism>
<dbReference type="OrthoDB" id="9787283at2"/>
<evidence type="ECO:0000256" key="1">
    <source>
        <dbReference type="ARBA" id="ARBA00022475"/>
    </source>
</evidence>
<dbReference type="PANTHER" id="PTHR43649:SF33">
    <property type="entry name" value="POLYGALACTURONAN_RHAMNOGALACTURONAN-BINDING PROTEIN YTCQ"/>
    <property type="match status" value="1"/>
</dbReference>
<dbReference type="InterPro" id="IPR006059">
    <property type="entry name" value="SBP"/>
</dbReference>
<gene>
    <name evidence="7" type="ORF">SAMN04487969_11857</name>
</gene>
<dbReference type="Gene3D" id="3.40.190.10">
    <property type="entry name" value="Periplasmic binding protein-like II"/>
    <property type="match status" value="2"/>
</dbReference>
<keyword evidence="8" id="KW-1185">Reference proteome</keyword>
<evidence type="ECO:0000256" key="3">
    <source>
        <dbReference type="ARBA" id="ARBA00023136"/>
    </source>
</evidence>
<keyword evidence="1" id="KW-1003">Cell membrane</keyword>
<evidence type="ECO:0000313" key="7">
    <source>
        <dbReference type="EMBL" id="SFF21112.1"/>
    </source>
</evidence>
<dbReference type="RefSeq" id="WP_046229235.1">
    <property type="nucleotide sequence ID" value="NZ_FONN01000018.1"/>
</dbReference>
<keyword evidence="4" id="KW-0564">Palmitate</keyword>
<keyword evidence="3" id="KW-0472">Membrane</keyword>
<evidence type="ECO:0000256" key="2">
    <source>
        <dbReference type="ARBA" id="ARBA00022729"/>
    </source>
</evidence>
<feature type="signal peptide" evidence="6">
    <location>
        <begin position="1"/>
        <end position="21"/>
    </location>
</feature>
<dbReference type="Proteomes" id="UP000183410">
    <property type="component" value="Unassembled WGS sequence"/>
</dbReference>
<dbReference type="EMBL" id="FONN01000018">
    <property type="protein sequence ID" value="SFF21112.1"/>
    <property type="molecule type" value="Genomic_DNA"/>
</dbReference>
<proteinExistence type="predicted"/>
<sequence length="498" mass="55939">MKMLKTMSMLLVLVFVISACGTVNDPAVNHETSENKGEESVKPVTIRVLHHRTTNFPEENPVRSEIIKRTGINFEAITVDAAELQNQLNVMIASNSLPDIIAFNSYQLEELIDNDVIIPLDQLLEQYGQEILDNKGEYLGNRATQDGQIYALPMGHGYPSMLALRKDWLDRAGLQVPTTIDEYYEVLKAFTKGDPDKSGKDNTFGLGATLENMNTFQHIFSAFGVTYDRPQMIDGQLKPYILQPGYLDAVKFINKLYAEGVLDPDFATIPQMQAFERLWNGNVGAFDFSPVGTSNNWLSRYTEPQPEWVFPIIAGPEGQGGPLRVIRDNGMFYAITKSSKNPEEAMKLLNFLNSEEGDRLTYLGIEGVHYNMVNDSVEYIAPYDDATQHRNEGAFAYYAISYRIGGMEDKMLNQVTQAAIKLGNEKAVADDMIYGQPAVEKELGSVLRNLELEIFATLAVSKGDLDKEYEAFVKKYMDAGGQRWVEEATEIYHQEHAK</sequence>
<evidence type="ECO:0000256" key="5">
    <source>
        <dbReference type="ARBA" id="ARBA00023288"/>
    </source>
</evidence>
<evidence type="ECO:0000256" key="6">
    <source>
        <dbReference type="SAM" id="SignalP"/>
    </source>
</evidence>
<name>A0A1I2GUI9_9BACL</name>
<keyword evidence="2 6" id="KW-0732">Signal</keyword>
<feature type="chain" id="PRO_5038902702" evidence="6">
    <location>
        <begin position="22"/>
        <end position="498"/>
    </location>
</feature>
<dbReference type="InterPro" id="IPR050490">
    <property type="entry name" value="Bact_solute-bd_prot1"/>
</dbReference>
<dbReference type="SUPFAM" id="SSF53850">
    <property type="entry name" value="Periplasmic binding protein-like II"/>
    <property type="match status" value="1"/>
</dbReference>
<accession>A0A1I2GUI9</accession>
<dbReference type="Pfam" id="PF01547">
    <property type="entry name" value="SBP_bac_1"/>
    <property type="match status" value="1"/>
</dbReference>
<evidence type="ECO:0000256" key="4">
    <source>
        <dbReference type="ARBA" id="ARBA00023139"/>
    </source>
</evidence>
<reference evidence="8" key="1">
    <citation type="submission" date="2016-10" db="EMBL/GenBank/DDBJ databases">
        <authorList>
            <person name="Varghese N."/>
            <person name="Submissions S."/>
        </authorList>
    </citation>
    <scope>NUCLEOTIDE SEQUENCE [LARGE SCALE GENOMIC DNA]</scope>
    <source>
        <strain evidence="8">CGMCC 1.10223</strain>
    </source>
</reference>